<accession>A0A3S3PJ02</accession>
<dbReference type="RefSeq" id="WP_113646297.1">
    <property type="nucleotide sequence ID" value="NZ_QMHN01000001.1"/>
</dbReference>
<proteinExistence type="predicted"/>
<feature type="chain" id="PRO_5018587980" description="Putative carbohydrate metabolism domain-containing protein" evidence="1">
    <location>
        <begin position="24"/>
        <end position="353"/>
    </location>
</feature>
<name>A0A3S3PJ02_9SPHI</name>
<dbReference type="InterPro" id="IPR038653">
    <property type="entry name" value="Put_CMD_sf"/>
</dbReference>
<dbReference type="Proteomes" id="UP000284120">
    <property type="component" value="Unassembled WGS sequence"/>
</dbReference>
<evidence type="ECO:0000313" key="4">
    <source>
        <dbReference type="Proteomes" id="UP000284120"/>
    </source>
</evidence>
<sequence>MRLTVLLFAVVLCLNSCIKDAPANPEADIESFEIDPKLLTGQTFIDQVNRKILVYLTKEAYETGITPTITISKNATITPASGQKITFNGKNEVTYTVAAAQHPNQKTYTVQVVNVGDWHFEFEKWLQNTDDKYEYPVEDDLSTLWTSGNPGIALSGVPQDPLAYPTRSTTDGYLGTKAAEMVTIKGTPLSAIVGIYLYSGSVFIGNFNPSVVLIKPLAATEFGAPYVGLPARFTGYYKYTPGAAYQDENQNIIAGKTDECAIYAVLFEGPERLDGTNIHTSERVIATATLSDGSAKTNFTKFDIPFVYKNGQLPAANKNLMLAIVASSSKDGDHYKGAIGSRLVVDNLSVIPK</sequence>
<dbReference type="OrthoDB" id="713122at2"/>
<dbReference type="InterPro" id="IPR025112">
    <property type="entry name" value="PCMD"/>
</dbReference>
<evidence type="ECO:0000259" key="2">
    <source>
        <dbReference type="Pfam" id="PF13201"/>
    </source>
</evidence>
<keyword evidence="1" id="KW-0732">Signal</keyword>
<dbReference type="EMBL" id="SAYW01000001">
    <property type="protein sequence ID" value="RWU10816.1"/>
    <property type="molecule type" value="Genomic_DNA"/>
</dbReference>
<dbReference type="Gene3D" id="2.60.120.890">
    <property type="entry name" value="BT2081, beta-jelly-roll domain"/>
    <property type="match status" value="1"/>
</dbReference>
<dbReference type="Pfam" id="PF13201">
    <property type="entry name" value="PCMD"/>
    <property type="match status" value="1"/>
</dbReference>
<organism evidence="3 4">
    <name type="scientific">Pedobacter chitinilyticus</name>
    <dbReference type="NCBI Taxonomy" id="2233776"/>
    <lineage>
        <taxon>Bacteria</taxon>
        <taxon>Pseudomonadati</taxon>
        <taxon>Bacteroidota</taxon>
        <taxon>Sphingobacteriia</taxon>
        <taxon>Sphingobacteriales</taxon>
        <taxon>Sphingobacteriaceae</taxon>
        <taxon>Pedobacter</taxon>
    </lineage>
</organism>
<evidence type="ECO:0000256" key="1">
    <source>
        <dbReference type="SAM" id="SignalP"/>
    </source>
</evidence>
<feature type="signal peptide" evidence="1">
    <location>
        <begin position="1"/>
        <end position="23"/>
    </location>
</feature>
<reference evidence="3 4" key="1">
    <citation type="submission" date="2018-06" db="EMBL/GenBank/DDBJ databases">
        <title>Pedobacter endophyticus sp. nov., an endophytic bacterium isolated from a leaf of Triticum aestivum.</title>
        <authorList>
            <person name="Zhang L."/>
        </authorList>
    </citation>
    <scope>NUCLEOTIDE SEQUENCE [LARGE SCALE GENOMIC DNA]</scope>
    <source>
        <strain evidence="3 4">CM134L-2</strain>
    </source>
</reference>
<gene>
    <name evidence="3" type="ORF">DPV69_05660</name>
</gene>
<feature type="domain" description="Putative carbohydrate metabolism" evidence="2">
    <location>
        <begin position="122"/>
        <end position="351"/>
    </location>
</feature>
<keyword evidence="4" id="KW-1185">Reference proteome</keyword>
<dbReference type="Gene3D" id="2.60.40.2340">
    <property type="match status" value="1"/>
</dbReference>
<evidence type="ECO:0000313" key="3">
    <source>
        <dbReference type="EMBL" id="RWU10816.1"/>
    </source>
</evidence>
<comment type="caution">
    <text evidence="3">The sequence shown here is derived from an EMBL/GenBank/DDBJ whole genome shotgun (WGS) entry which is preliminary data.</text>
</comment>
<dbReference type="AlphaFoldDB" id="A0A3S3PJ02"/>
<protein>
    <recommendedName>
        <fullName evidence="2">Putative carbohydrate metabolism domain-containing protein</fullName>
    </recommendedName>
</protein>